<dbReference type="Gene3D" id="1.20.120.450">
    <property type="entry name" value="dinb family like domain"/>
    <property type="match status" value="1"/>
</dbReference>
<name>A0A4V3XK34_9BACT</name>
<dbReference type="EMBL" id="SRSF01000012">
    <property type="protein sequence ID" value="THH35493.1"/>
    <property type="molecule type" value="Genomic_DNA"/>
</dbReference>
<reference evidence="2 3" key="1">
    <citation type="submission" date="2019-04" db="EMBL/GenBank/DDBJ databases">
        <title>Lewinella litorea sp. nov., isolated from a marine sand.</title>
        <authorList>
            <person name="Yoon J.-H."/>
        </authorList>
    </citation>
    <scope>NUCLEOTIDE SEQUENCE [LARGE SCALE GENOMIC DNA]</scope>
    <source>
        <strain evidence="2 3">HSMS-39</strain>
    </source>
</reference>
<comment type="caution">
    <text evidence="2">The sequence shown here is derived from an EMBL/GenBank/DDBJ whole genome shotgun (WGS) entry which is preliminary data.</text>
</comment>
<protein>
    <submittedName>
        <fullName evidence="2">DinB family protein</fullName>
    </submittedName>
</protein>
<dbReference type="AlphaFoldDB" id="A0A4V3XK34"/>
<proteinExistence type="predicted"/>
<dbReference type="InterPro" id="IPR024775">
    <property type="entry name" value="DinB-like"/>
</dbReference>
<dbReference type="OrthoDB" id="9814103at2"/>
<dbReference type="SUPFAM" id="SSF109854">
    <property type="entry name" value="DinB/YfiT-like putative metalloenzymes"/>
    <property type="match status" value="1"/>
</dbReference>
<gene>
    <name evidence="2" type="ORF">E4021_16345</name>
</gene>
<feature type="domain" description="DinB-like" evidence="1">
    <location>
        <begin position="25"/>
        <end position="143"/>
    </location>
</feature>
<evidence type="ECO:0000259" key="1">
    <source>
        <dbReference type="Pfam" id="PF12867"/>
    </source>
</evidence>
<dbReference type="InterPro" id="IPR034660">
    <property type="entry name" value="DinB/YfiT-like"/>
</dbReference>
<dbReference type="RefSeq" id="WP_136460456.1">
    <property type="nucleotide sequence ID" value="NZ_SRSF01000012.1"/>
</dbReference>
<evidence type="ECO:0000313" key="2">
    <source>
        <dbReference type="EMBL" id="THH35493.1"/>
    </source>
</evidence>
<dbReference type="Proteomes" id="UP000308528">
    <property type="component" value="Unassembled WGS sequence"/>
</dbReference>
<accession>A0A4V3XK34</accession>
<organism evidence="2 3">
    <name type="scientific">Neolewinella litorea</name>
    <dbReference type="NCBI Taxonomy" id="2562452"/>
    <lineage>
        <taxon>Bacteria</taxon>
        <taxon>Pseudomonadati</taxon>
        <taxon>Bacteroidota</taxon>
        <taxon>Saprospiria</taxon>
        <taxon>Saprospirales</taxon>
        <taxon>Lewinellaceae</taxon>
        <taxon>Neolewinella</taxon>
    </lineage>
</organism>
<evidence type="ECO:0000313" key="3">
    <source>
        <dbReference type="Proteomes" id="UP000308528"/>
    </source>
</evidence>
<dbReference type="Pfam" id="PF12867">
    <property type="entry name" value="DinB_2"/>
    <property type="match status" value="1"/>
</dbReference>
<sequence>MTPEYYQDQYRVLHGKMPMFGSGVEESLEPIPEADFHRPVGHRTIAQLIGHIVAWRRNSALRFQRLPRPKIELNSPEDWPDYSHKSKDEMLAELAETKELMLQAVEAFDYGTLEDQIHPDYYYRQRHALDGAVQHDIYHLGQINLIASILRSTPAEPAQ</sequence>
<keyword evidence="3" id="KW-1185">Reference proteome</keyword>